<dbReference type="EMBL" id="PCTD01000067">
    <property type="protein sequence ID" value="PIP64620.1"/>
    <property type="molecule type" value="Genomic_DNA"/>
</dbReference>
<evidence type="ECO:0000313" key="3">
    <source>
        <dbReference type="Proteomes" id="UP000230802"/>
    </source>
</evidence>
<feature type="transmembrane region" description="Helical" evidence="1">
    <location>
        <begin position="188"/>
        <end position="208"/>
    </location>
</feature>
<feature type="transmembrane region" description="Helical" evidence="1">
    <location>
        <begin position="220"/>
        <end position="239"/>
    </location>
</feature>
<protein>
    <submittedName>
        <fullName evidence="2">Uncharacterized protein</fullName>
    </submittedName>
</protein>
<reference evidence="2 3" key="1">
    <citation type="submission" date="2017-09" db="EMBL/GenBank/DDBJ databases">
        <title>Depth-based differentiation of microbial function through sediment-hosted aquifers and enrichment of novel symbionts in the deep terrestrial subsurface.</title>
        <authorList>
            <person name="Probst A.J."/>
            <person name="Ladd B."/>
            <person name="Jarett J.K."/>
            <person name="Geller-Mcgrath D.E."/>
            <person name="Sieber C.M."/>
            <person name="Emerson J.B."/>
            <person name="Anantharaman K."/>
            <person name="Thomas B.C."/>
            <person name="Malmstrom R."/>
            <person name="Stieglmeier M."/>
            <person name="Klingl A."/>
            <person name="Woyke T."/>
            <person name="Ryan C.M."/>
            <person name="Banfield J.F."/>
        </authorList>
    </citation>
    <scope>NUCLEOTIDE SEQUENCE [LARGE SCALE GENOMIC DNA]</scope>
    <source>
        <strain evidence="2">CG22_combo_CG10-13_8_21_14_all_33_16</strain>
    </source>
</reference>
<dbReference type="Pfam" id="PF10060">
    <property type="entry name" value="DUF2298"/>
    <property type="match status" value="1"/>
</dbReference>
<gene>
    <name evidence="2" type="ORF">COW96_01525</name>
</gene>
<feature type="non-terminal residue" evidence="2">
    <location>
        <position position="269"/>
    </location>
</feature>
<feature type="transmembrane region" description="Helical" evidence="1">
    <location>
        <begin position="87"/>
        <end position="109"/>
    </location>
</feature>
<keyword evidence="1" id="KW-0472">Membrane</keyword>
<accession>A0A2H0C5F3</accession>
<proteinExistence type="predicted"/>
<organism evidence="2 3">
    <name type="scientific">Candidatus Roizmanbacteria bacterium CG22_combo_CG10-13_8_21_14_all_33_16</name>
    <dbReference type="NCBI Taxonomy" id="1974859"/>
    <lineage>
        <taxon>Bacteria</taxon>
        <taxon>Candidatus Roizmaniibacteriota</taxon>
    </lineage>
</organism>
<dbReference type="Proteomes" id="UP000230802">
    <property type="component" value="Unassembled WGS sequence"/>
</dbReference>
<evidence type="ECO:0000256" key="1">
    <source>
        <dbReference type="SAM" id="Phobius"/>
    </source>
</evidence>
<evidence type="ECO:0000313" key="2">
    <source>
        <dbReference type="EMBL" id="PIP64620.1"/>
    </source>
</evidence>
<sequence length="269" mass="31220">MTNAFDGPIYLLLTSLIFFVLFGFSYRFLFYIFTLVGSFIIFSFPFSVNFSPFVSGIGLNCAPNFLVNLQKIGPFLFEKGNCQPDPLWMLFVLWGFFWICFGLFIFIIYKKTRNNLSANDRLLTVRVRRDAPLSTANNHLLTTNHQLLTTSSIDVFILILFSFGTLLILIPEFFYIKDIYPAHFRANTMFKLGYQAFIMMGIASVFTLYQLRSLNRISRIISQIIFAMVFFLVFIYPFFSFPSYYGNLTKVPQLNGDAWLKTTYVDDSQ</sequence>
<feature type="transmembrane region" description="Helical" evidence="1">
    <location>
        <begin position="155"/>
        <end position="176"/>
    </location>
</feature>
<feature type="transmembrane region" description="Helical" evidence="1">
    <location>
        <begin position="29"/>
        <end position="48"/>
    </location>
</feature>
<comment type="caution">
    <text evidence="2">The sequence shown here is derived from an EMBL/GenBank/DDBJ whole genome shotgun (WGS) entry which is preliminary data.</text>
</comment>
<keyword evidence="1" id="KW-1133">Transmembrane helix</keyword>
<name>A0A2H0C5F3_9BACT</name>
<keyword evidence="1" id="KW-0812">Transmembrane</keyword>
<dbReference type="InterPro" id="IPR018746">
    <property type="entry name" value="DUF2298"/>
</dbReference>
<feature type="transmembrane region" description="Helical" evidence="1">
    <location>
        <begin position="7"/>
        <end position="24"/>
    </location>
</feature>
<dbReference type="AlphaFoldDB" id="A0A2H0C5F3"/>